<protein>
    <submittedName>
        <fullName evidence="1">Glycosyl transferase</fullName>
    </submittedName>
</protein>
<organism evidence="1 2">
    <name type="scientific">Pseudoalteromonas haloplanktis</name>
    <name type="common">Alteromonas haloplanktis</name>
    <dbReference type="NCBI Taxonomy" id="228"/>
    <lineage>
        <taxon>Bacteria</taxon>
        <taxon>Pseudomonadati</taxon>
        <taxon>Pseudomonadota</taxon>
        <taxon>Gammaproteobacteria</taxon>
        <taxon>Alteromonadales</taxon>
        <taxon>Pseudoalteromonadaceae</taxon>
        <taxon>Pseudoalteromonas</taxon>
    </lineage>
</organism>
<name>A0ABU1BK35_PSEHA</name>
<accession>A0ABU1BK35</accession>
<dbReference type="Proteomes" id="UP001226574">
    <property type="component" value="Unassembled WGS sequence"/>
</dbReference>
<gene>
    <name evidence="1" type="ORF">RC083_21495</name>
</gene>
<keyword evidence="1" id="KW-0808">Transferase</keyword>
<sequence length="301" mass="35157">MLNKLIKFIKKTHYLNSNFEYLQNLNYRVNHFLNKAMNSKDMLTIQREPSSSELIVSLTTYAGRIHDVHLVIESLGEQTIKANRLILWLDEEEFTLDTIPLILKSQLARGLEIRFCPNYRSYKKLIPTMEEFPSSNIITVDDDILYPFDMIEALCNEHVRNPNCIIGHRAHLMTFDRQSYNLKKYIEWEHETKFSEASDNIFITSGGGTFFPAYCFNKNALQSELFLKLAPHADDIWFKAMSILNDMKHKKVDDDRAFASRFLYLKSSQSNALAEYNVFVNGNDTQLKNVVEHYHLKIKPD</sequence>
<keyword evidence="2" id="KW-1185">Reference proteome</keyword>
<dbReference type="Gene3D" id="3.90.550.10">
    <property type="entry name" value="Spore Coat Polysaccharide Biosynthesis Protein SpsA, Chain A"/>
    <property type="match status" value="1"/>
</dbReference>
<comment type="caution">
    <text evidence="1">The sequence shown here is derived from an EMBL/GenBank/DDBJ whole genome shotgun (WGS) entry which is preliminary data.</text>
</comment>
<dbReference type="GO" id="GO:0016740">
    <property type="term" value="F:transferase activity"/>
    <property type="evidence" value="ECO:0007669"/>
    <property type="project" value="UniProtKB-KW"/>
</dbReference>
<proteinExistence type="predicted"/>
<evidence type="ECO:0000313" key="1">
    <source>
        <dbReference type="EMBL" id="MDQ9094141.1"/>
    </source>
</evidence>
<dbReference type="RefSeq" id="WP_309039858.1">
    <property type="nucleotide sequence ID" value="NZ_JAVIFY010000033.1"/>
</dbReference>
<dbReference type="SUPFAM" id="SSF53448">
    <property type="entry name" value="Nucleotide-diphospho-sugar transferases"/>
    <property type="match status" value="1"/>
</dbReference>
<dbReference type="EMBL" id="JAVIFY010000033">
    <property type="protein sequence ID" value="MDQ9094141.1"/>
    <property type="molecule type" value="Genomic_DNA"/>
</dbReference>
<reference evidence="1 2" key="1">
    <citation type="submission" date="2023-08" db="EMBL/GenBank/DDBJ databases">
        <title>Pseudoalteromonas haloplanktis LL1 genome.</title>
        <authorList>
            <person name="Wu S."/>
        </authorList>
    </citation>
    <scope>NUCLEOTIDE SEQUENCE [LARGE SCALE GENOMIC DNA]</scope>
    <source>
        <strain evidence="1 2">LL1</strain>
    </source>
</reference>
<evidence type="ECO:0000313" key="2">
    <source>
        <dbReference type="Proteomes" id="UP001226574"/>
    </source>
</evidence>
<dbReference type="InterPro" id="IPR029044">
    <property type="entry name" value="Nucleotide-diphossugar_trans"/>
</dbReference>